<dbReference type="InterPro" id="IPR011990">
    <property type="entry name" value="TPR-like_helical_dom_sf"/>
</dbReference>
<dbReference type="Proteomes" id="UP000663929">
    <property type="component" value="Chromosome"/>
</dbReference>
<organism evidence="2 3">
    <name type="scientific">Sulfidibacter corallicola</name>
    <dbReference type="NCBI Taxonomy" id="2818388"/>
    <lineage>
        <taxon>Bacteria</taxon>
        <taxon>Pseudomonadati</taxon>
        <taxon>Acidobacteriota</taxon>
        <taxon>Holophagae</taxon>
        <taxon>Acanthopleuribacterales</taxon>
        <taxon>Acanthopleuribacteraceae</taxon>
        <taxon>Sulfidibacter</taxon>
    </lineage>
</organism>
<proteinExistence type="predicted"/>
<name>A0A8A4TMA9_SULCO</name>
<keyword evidence="3" id="KW-1185">Reference proteome</keyword>
<dbReference type="SUPFAM" id="SSF48452">
    <property type="entry name" value="TPR-like"/>
    <property type="match status" value="1"/>
</dbReference>
<dbReference type="AlphaFoldDB" id="A0A8A4TMA9"/>
<dbReference type="Gene3D" id="1.25.40.10">
    <property type="entry name" value="Tetratricopeptide repeat domain"/>
    <property type="match status" value="1"/>
</dbReference>
<dbReference type="EMBL" id="CP071793">
    <property type="protein sequence ID" value="QTD47735.1"/>
    <property type="molecule type" value="Genomic_DNA"/>
</dbReference>
<sequence length="516" mass="59636">MNLVLRDAHEIARQMGEIIRLLRALQPEEAARALNRTTLTPDLEHFLRGWIFHQQGNYDSAFEHFSKVNRENLEGDGFLSNRFDELSKTAQKLKDFEVFETANFSIRYQDGPDKVMLSYLPEVLENIYASYAKAFHFNRGDKIIVEVMPDYQLFAYASALTKEQIETTGTIALCVENRLVMITPRRVARGYYWPDVLAHEYVHYILTKHSRDNAPLWFQEGVAKYFETKWERPDADPLGEALETSLAKAIQKGEFLTVQQMMPSFAALPTAELAMQAYAQTASMVDYLCELQGEDFIYQVAVALRQEPEVDAVLRESLGIEFSAFEENWKQWASNRGYRIHAHVGGADGVKLLDEDESSEAIRELEEADEANKKHTRLGDLLLERGRYSAALKQYRKTVVSGEKIHRQVLLRMLRCQQHLNRNREIIEYIDENVTRVQEDATMLVYQARAYLSLDQKAKAIDRLDLAVRVNPFYPEIYRLKLLALDQDKQAGEVEKMNTILELLHKRPVENKETKS</sequence>
<dbReference type="InterPro" id="IPR039568">
    <property type="entry name" value="Peptidase_MA-like_dom"/>
</dbReference>
<reference evidence="2" key="1">
    <citation type="submission" date="2021-03" db="EMBL/GenBank/DDBJ databases">
        <title>Acanthopleuribacteraceae sp. M133.</title>
        <authorList>
            <person name="Wang G."/>
        </authorList>
    </citation>
    <scope>NUCLEOTIDE SEQUENCE</scope>
    <source>
        <strain evidence="2">M133</strain>
    </source>
</reference>
<protein>
    <recommendedName>
        <fullName evidence="1">Peptidase MA-like domain-containing protein</fullName>
    </recommendedName>
</protein>
<accession>A0A8A4TMA9</accession>
<dbReference type="KEGG" id="scor:J3U87_19270"/>
<dbReference type="Pfam" id="PF13432">
    <property type="entry name" value="TPR_16"/>
    <property type="match status" value="1"/>
</dbReference>
<evidence type="ECO:0000313" key="2">
    <source>
        <dbReference type="EMBL" id="QTD47735.1"/>
    </source>
</evidence>
<evidence type="ECO:0000313" key="3">
    <source>
        <dbReference type="Proteomes" id="UP000663929"/>
    </source>
</evidence>
<dbReference type="Pfam" id="PF13485">
    <property type="entry name" value="Peptidase_MA_2"/>
    <property type="match status" value="1"/>
</dbReference>
<dbReference type="RefSeq" id="WP_237377401.1">
    <property type="nucleotide sequence ID" value="NZ_CP071793.1"/>
</dbReference>
<evidence type="ECO:0000259" key="1">
    <source>
        <dbReference type="Pfam" id="PF13485"/>
    </source>
</evidence>
<gene>
    <name evidence="2" type="ORF">J3U87_19270</name>
</gene>
<feature type="domain" description="Peptidase MA-like" evidence="1">
    <location>
        <begin position="167"/>
        <end position="333"/>
    </location>
</feature>